<dbReference type="GO" id="GO:0035438">
    <property type="term" value="F:cyclic-di-GMP binding"/>
    <property type="evidence" value="ECO:0007669"/>
    <property type="project" value="InterPro"/>
</dbReference>
<reference evidence="2 3" key="1">
    <citation type="journal article" date="2016" name="Nat. Commun.">
        <title>Thousands of microbial genomes shed light on interconnected biogeochemical processes in an aquifer system.</title>
        <authorList>
            <person name="Anantharaman K."/>
            <person name="Brown C.T."/>
            <person name="Hug L.A."/>
            <person name="Sharon I."/>
            <person name="Castelle C.J."/>
            <person name="Probst A.J."/>
            <person name="Thomas B.C."/>
            <person name="Singh A."/>
            <person name="Wilkins M.J."/>
            <person name="Karaoz U."/>
            <person name="Brodie E.L."/>
            <person name="Williams K.H."/>
            <person name="Hubbard S.S."/>
            <person name="Banfield J.F."/>
        </authorList>
    </citation>
    <scope>NUCLEOTIDE SEQUENCE [LARGE SCALE GENOMIC DNA]</scope>
</reference>
<dbReference type="Pfam" id="PF07238">
    <property type="entry name" value="PilZ"/>
    <property type="match status" value="1"/>
</dbReference>
<evidence type="ECO:0000313" key="2">
    <source>
        <dbReference type="EMBL" id="OGL46188.1"/>
    </source>
</evidence>
<protein>
    <recommendedName>
        <fullName evidence="1">PilZ domain-containing protein</fullName>
    </recommendedName>
</protein>
<dbReference type="EMBL" id="MGDE01000100">
    <property type="protein sequence ID" value="OGL46188.1"/>
    <property type="molecule type" value="Genomic_DNA"/>
</dbReference>
<feature type="domain" description="PilZ" evidence="1">
    <location>
        <begin position="180"/>
        <end position="286"/>
    </location>
</feature>
<sequence>MSSSSEEKEQHIPDIIELNLKSETIDHLFTEVGTLILKSPKILNTSAALREFQNLQKFWSKKGNELIEKEEEFFSKSVFPLCVNYCSFLDISEPLMFLGRSIKGIDLHVKKSPPSKTICMVLFHSIESYEHLTKDDKKRQKINIYWNNFLKNQIFLDRFMDLKDVKDYPKMIEEITRFDEKRKEPRFNVFAPAHCSMLGESWVKDQKEKAKILNISLSGLLIEHLSPYYINSILEIEPFLDNNNLYLWGKICRTDRREDPEGEKFTSGIKITNISEFDKIYLAKYLSTLNPLC</sequence>
<dbReference type="AlphaFoldDB" id="A0A1F7RYP6"/>
<dbReference type="InterPro" id="IPR009875">
    <property type="entry name" value="PilZ_domain"/>
</dbReference>
<comment type="caution">
    <text evidence="2">The sequence shown here is derived from an EMBL/GenBank/DDBJ whole genome shotgun (WGS) entry which is preliminary data.</text>
</comment>
<evidence type="ECO:0000313" key="3">
    <source>
        <dbReference type="Proteomes" id="UP000178797"/>
    </source>
</evidence>
<dbReference type="Proteomes" id="UP000178797">
    <property type="component" value="Unassembled WGS sequence"/>
</dbReference>
<proteinExistence type="predicted"/>
<dbReference type="SUPFAM" id="SSF141371">
    <property type="entry name" value="PilZ domain-like"/>
    <property type="match status" value="1"/>
</dbReference>
<gene>
    <name evidence="2" type="ORF">A2W05_11070</name>
</gene>
<dbReference type="Gene3D" id="2.40.10.220">
    <property type="entry name" value="predicted glycosyltransferase like domains"/>
    <property type="match status" value="1"/>
</dbReference>
<evidence type="ECO:0000259" key="1">
    <source>
        <dbReference type="Pfam" id="PF07238"/>
    </source>
</evidence>
<accession>A0A1F7RYP6</accession>
<name>A0A1F7RYP6_9BACT</name>
<organism evidence="2 3">
    <name type="scientific">Candidatus Schekmanbacteria bacterium RBG_16_38_10</name>
    <dbReference type="NCBI Taxonomy" id="1817879"/>
    <lineage>
        <taxon>Bacteria</taxon>
        <taxon>Candidatus Schekmaniibacteriota</taxon>
    </lineage>
</organism>